<protein>
    <submittedName>
        <fullName evidence="2">Uncharacterized protein</fullName>
    </submittedName>
</protein>
<dbReference type="GeneID" id="18920604"/>
<organism evidence="2 3">
    <name type="scientific">Phanerochaete carnosa (strain HHB-10118-sp)</name>
    <name type="common">White-rot fungus</name>
    <name type="synonym">Peniophora carnosa</name>
    <dbReference type="NCBI Taxonomy" id="650164"/>
    <lineage>
        <taxon>Eukaryota</taxon>
        <taxon>Fungi</taxon>
        <taxon>Dikarya</taxon>
        <taxon>Basidiomycota</taxon>
        <taxon>Agaricomycotina</taxon>
        <taxon>Agaricomycetes</taxon>
        <taxon>Polyporales</taxon>
        <taxon>Phanerochaetaceae</taxon>
        <taxon>Phanerochaete</taxon>
    </lineage>
</organism>
<evidence type="ECO:0000313" key="3">
    <source>
        <dbReference type="Proteomes" id="UP000008370"/>
    </source>
</evidence>
<feature type="region of interest" description="Disordered" evidence="1">
    <location>
        <begin position="241"/>
        <end position="270"/>
    </location>
</feature>
<evidence type="ECO:0000256" key="1">
    <source>
        <dbReference type="SAM" id="MobiDB-lite"/>
    </source>
</evidence>
<sequence length="382" mass="41894">MFRLFRQSPAPDKVYSSSLQTLHLGYALWYPEPHKSGEPQIGDVGFIREGAFIRLFNLDTSAPEKKVTFWPTPFEDIEPLPPNVLQVDPRSRPLAPDHYSSHGVESKGVHASANVTTSVDISAALSAEYTCKAAQGAVLALKSEAHAETIFENHALKTSPARTSLLKTYIVRNYDKWYEYVKRVLNQDIKQENIVVISGWVKTEADWAAAAFSNSSSSFSGSLKGRAGGGALGAEVGGTYASSVSGPKMHRHGKRDMRQHGKRKSKNTKPDQSVFVKQLKVLKRLILPWKVVAGAGYDRLPDRREERDDLGGVPVEDIDGTNAPGFEGEQGEISDPLDVLLEYILEGGKQVVDFGIYLRQIQPPVNIDGTSESLSSSLNGCI</sequence>
<dbReference type="KEGG" id="pco:PHACADRAFT_88567"/>
<accession>K5X7S3</accession>
<proteinExistence type="predicted"/>
<dbReference type="HOGENOM" id="CLU_021108_0_1_1"/>
<dbReference type="Proteomes" id="UP000008370">
    <property type="component" value="Unassembled WGS sequence"/>
</dbReference>
<dbReference type="OrthoDB" id="3222453at2759"/>
<dbReference type="RefSeq" id="XP_007391482.1">
    <property type="nucleotide sequence ID" value="XM_007391420.1"/>
</dbReference>
<name>K5X7S3_PHACS</name>
<gene>
    <name evidence="2" type="ORF">PHACADRAFT_88567</name>
</gene>
<reference evidence="2 3" key="1">
    <citation type="journal article" date="2012" name="BMC Genomics">
        <title>Comparative genomics of the white-rot fungi, Phanerochaete carnosa and P. chrysosporium, to elucidate the genetic basis of the distinct wood types they colonize.</title>
        <authorList>
            <person name="Suzuki H."/>
            <person name="MacDonald J."/>
            <person name="Syed K."/>
            <person name="Salamov A."/>
            <person name="Hori C."/>
            <person name="Aerts A."/>
            <person name="Henrissat B."/>
            <person name="Wiebenga A."/>
            <person name="vanKuyk P.A."/>
            <person name="Barry K."/>
            <person name="Lindquist E."/>
            <person name="LaButti K."/>
            <person name="Lapidus A."/>
            <person name="Lucas S."/>
            <person name="Coutinho P."/>
            <person name="Gong Y."/>
            <person name="Samejima M."/>
            <person name="Mahadevan R."/>
            <person name="Abou-Zaid M."/>
            <person name="de Vries R.P."/>
            <person name="Igarashi K."/>
            <person name="Yadav J.S."/>
            <person name="Grigoriev I.V."/>
            <person name="Master E.R."/>
        </authorList>
    </citation>
    <scope>NUCLEOTIDE SEQUENCE [LARGE SCALE GENOMIC DNA]</scope>
    <source>
        <strain evidence="2 3">HHB-10118-sp</strain>
    </source>
</reference>
<feature type="region of interest" description="Disordered" evidence="1">
    <location>
        <begin position="302"/>
        <end position="331"/>
    </location>
</feature>
<dbReference type="InParanoid" id="K5X7S3"/>
<feature type="compositionally biased region" description="Basic residues" evidence="1">
    <location>
        <begin position="248"/>
        <end position="267"/>
    </location>
</feature>
<evidence type="ECO:0000313" key="2">
    <source>
        <dbReference type="EMBL" id="EKM58892.1"/>
    </source>
</evidence>
<dbReference type="AlphaFoldDB" id="K5X7S3"/>
<dbReference type="EMBL" id="JH930469">
    <property type="protein sequence ID" value="EKM58892.1"/>
    <property type="molecule type" value="Genomic_DNA"/>
</dbReference>
<keyword evidence="3" id="KW-1185">Reference proteome</keyword>